<dbReference type="GO" id="GO:0003774">
    <property type="term" value="F:cytoskeletal motor activity"/>
    <property type="evidence" value="ECO:0007669"/>
    <property type="project" value="UniProtKB-UniRule"/>
</dbReference>
<name>K1QZX8_MAGGI</name>
<keyword evidence="5" id="KW-0040">ANK repeat</keyword>
<dbReference type="SMART" id="SM00248">
    <property type="entry name" value="ANK"/>
    <property type="match status" value="4"/>
</dbReference>
<feature type="region of interest" description="Disordered" evidence="7">
    <location>
        <begin position="1911"/>
        <end position="2276"/>
    </location>
</feature>
<dbReference type="Gene3D" id="1.20.5.4820">
    <property type="match status" value="1"/>
</dbReference>
<feature type="region of interest" description="Disordered" evidence="7">
    <location>
        <begin position="1525"/>
        <end position="1647"/>
    </location>
</feature>
<feature type="compositionally biased region" description="Polar residues" evidence="7">
    <location>
        <begin position="1632"/>
        <end position="1647"/>
    </location>
</feature>
<organism evidence="8">
    <name type="scientific">Magallana gigas</name>
    <name type="common">Pacific oyster</name>
    <name type="synonym">Crassostrea gigas</name>
    <dbReference type="NCBI Taxonomy" id="29159"/>
    <lineage>
        <taxon>Eukaryota</taxon>
        <taxon>Metazoa</taxon>
        <taxon>Spiralia</taxon>
        <taxon>Lophotrochozoa</taxon>
        <taxon>Mollusca</taxon>
        <taxon>Bivalvia</taxon>
        <taxon>Autobranchia</taxon>
        <taxon>Pteriomorphia</taxon>
        <taxon>Ostreida</taxon>
        <taxon>Ostreoidea</taxon>
        <taxon>Ostreidae</taxon>
        <taxon>Magallana</taxon>
    </lineage>
</organism>
<feature type="repeat" description="ANK" evidence="5">
    <location>
        <begin position="131"/>
        <end position="163"/>
    </location>
</feature>
<feature type="compositionally biased region" description="Basic and acidic residues" evidence="7">
    <location>
        <begin position="1588"/>
        <end position="1597"/>
    </location>
</feature>
<feature type="compositionally biased region" description="Polar residues" evidence="7">
    <location>
        <begin position="2100"/>
        <end position="2127"/>
    </location>
</feature>
<feature type="compositionally biased region" description="Basic and acidic residues" evidence="7">
    <location>
        <begin position="1696"/>
        <end position="1713"/>
    </location>
</feature>
<feature type="compositionally biased region" description="Polar residues" evidence="7">
    <location>
        <begin position="2150"/>
        <end position="2160"/>
    </location>
</feature>
<dbReference type="GO" id="GO:0016459">
    <property type="term" value="C:myosin complex"/>
    <property type="evidence" value="ECO:0007669"/>
    <property type="project" value="UniProtKB-KW"/>
</dbReference>
<feature type="compositionally biased region" description="Low complexity" evidence="7">
    <location>
        <begin position="1354"/>
        <end position="1364"/>
    </location>
</feature>
<feature type="compositionally biased region" description="Basic residues" evidence="7">
    <location>
        <begin position="1429"/>
        <end position="1449"/>
    </location>
</feature>
<comment type="similarity">
    <text evidence="6">Belongs to the TRAFAC class myosin-kinesin ATPase superfamily. Myosin family.</text>
</comment>
<feature type="repeat" description="ANK" evidence="5">
    <location>
        <begin position="98"/>
        <end position="130"/>
    </location>
</feature>
<feature type="compositionally biased region" description="Basic and acidic residues" evidence="7">
    <location>
        <begin position="2058"/>
        <end position="2067"/>
    </location>
</feature>
<feature type="region of interest" description="Disordered" evidence="7">
    <location>
        <begin position="1689"/>
        <end position="1829"/>
    </location>
</feature>
<dbReference type="SUPFAM" id="SSF48403">
    <property type="entry name" value="Ankyrin repeat"/>
    <property type="match status" value="1"/>
</dbReference>
<dbReference type="HOGENOM" id="CLU_230404_0_0_1"/>
<feature type="compositionally biased region" description="Polar residues" evidence="7">
    <location>
        <begin position="1951"/>
        <end position="1962"/>
    </location>
</feature>
<evidence type="ECO:0000313" key="8">
    <source>
        <dbReference type="EMBL" id="EKC27001.1"/>
    </source>
</evidence>
<feature type="repeat" description="ANK" evidence="5">
    <location>
        <begin position="227"/>
        <end position="259"/>
    </location>
</feature>
<dbReference type="PRINTS" id="PR01415">
    <property type="entry name" value="ANKYRIN"/>
</dbReference>
<sequence length="2276" mass="256956">MVYTVLVTRQKMEQSILQCLSTPHRQKVTRQLRKEQVKRYLDHIKQGSIRRERKENRKKTRVEFQKIFLLQEAVESFNDREVARLMNQGVDKNFVTGNDTSLLHKCVEEENYSAAELLIREGVNINAGDVDGWTPLHMACHCQAVDLVHLILNNGGDATRLDVDGFFPHDHAPEDSETREIMQQHMESKGLSEKDLQEVRLKVPLEMFTEVKDHLSHGGNPNKENENGITLLHIACANGYRKVIRLLLKHGADVNQADNDGWTSLHIAARYNQMRVVQTLLRSGADPLMLDSVGCTPSQVTTNNEIRTLLTKAERKQRKVSSWRDSELPDNLDDDADIDADEEAMMGHLVRINSKNVRPRHTTIAKEDKMLELRQREESVNQAQEVIRADDSYVTLGADDTDVTQTVDDVYEEIYVSKLWRNVDESKAQLPPVMESDNLTDLAVISEKSALESIQERFTAGQIYTLIGDILIAVNPFTEMYIYSKEVSQRYHGKSSAPLPPHVYKVAERAHDCMLSTKTSQCCVISGESGAGKTETCKYLIQHLVFIAGSDESNLNSKISQVNPVLEAFGNARTVVNSNSSRFAKFMQLSFNGKGRIVGANLTEFLLEKSRVVLRGEGELSFHIFYWMFSGISPEEANLYHLHDISKHRYLVQDRVDVKSRINTNNKEKFWELKQCLQYIGFTSDEIQKILQLLAALLHLGDVTFGSHGNHDAATIANPDKLDLVSEMLEVPSEELGSALVSEFTVTRGEQIRKDRTRQQAGDCRDALAKAVYGRLFSWIVNGINQMIHPIDPSSDKFQIGILDIFGFENFTRNSFEQMCINLANEQMQSYANEYIFMKEQEDCLLEGVPLVELNYKNNQPIIDTFMERNAGILAIIDEESRFPKGTDISLATKLHQGPGEKYPEVYKIPKDKGPSFTVVHYAGVVKYDLIGVLEKNRDTLPNAVLCTMKTSNCLQVKELFQSRMTRTGSLAPSARQQRSRKSRQSPFEFFKKLKGGKSKMKNVTPVVPYERKGPSTMAYHFKNSLSDLLSRIQAASPHIIRCIRPNIHRTPRNFVPEYVLAQMRYTGIAETIKIKKHGYSARLKFRDFLVVFDTLRTVLVPPYSMISDEQKCREVIKFCGLGSETQSHQVTIGKSKLFFHDADLRKLDQISNKVKEQVIICQSAVRKYLAKKRYAKLQTKSAEENERKVQEFCHQMALQHDKVTSWIQFQRGHDEGRVQNTKKAEKETDLGGSGESLNEILSQYDEVLGKYQVRSSLHHLNLVMTLLRFCSRGLPPPPCGAVIMRDNPPPNPKEMYAQAGIYDVIPGEKATKRPAPPKRSASTRLSSGRDRVSVSSDDAVFLDEHHRPTNQNSPLLSPRLSRSNHQQQHHPQMRRSSSPGQPRQAVPSPNQSRPFSYFSPPSTPSQPPSNTPHLISPGSPTYEPIHQPHPHNGHHSSTHHHHHHRPRVSSHVEVRAVSPSRHGQHQRHSAGGSPKSSKRQSMPVKPVAPPQQVRDVNFPQQVNPLNPQHVRDTNFPHHVQPLAAHQHSLPQGQETDPSGRRPRAPSFPAPPTPLSGSIRSQGSRRSPSPPLPPPPLQPNVRPMSIRHSTEVIHTRVSEPPTPPPISKIPGTRSSVSSFELGKRSREGSVESPLQSPTHHTGYHGNTDQFSLALTKVKLKTGAPPQEKTSVIKQQAAMGIAAELVHVLKKTPLRHSPKEAPPKKTPDENREISPEALLKKLNPVKRTEGSKTSPDKETGTTVNFLPKLRPTGGQKPWEKDPSPTLDSADVVMDVMTSSIDEEPLPPEPLVEEEPVEELPLPPPPPTEDSEPVQPQPGVALDTPSTTTNKKRMIFEKEKKDIGDNMDIDLDEVDYNQIPGYVPITNAVPNWKKDMIIKKNEEKVREYVEELRRKKAEALKWKDVPEWKKKMLEKKEQQKREQDSAMTQAAQQKEQAKTAKIKPVLQKRQSFDETQTNNNTTFKTDIDQTIGVEQVGEDNMTTSMVHAKSENVGLENQSSVDNRSRSMVDAESQNMCQEKPTVEDRVQSTCQPQSEENRSSQVSSEEVYNSQQLSNDRGTNGHHDEIGSHEQCNQITSHGLDDCSDQSKTETLYDQDDEMNSCGQGNQKRSPSQFPSGTDQLDENSSPHDYSVEMSPKQDDNDQPHVKDPTVQINDTGSQQLHGRRGSQDLSTIKQEAGNSSPDVCDKGGSCDEVSMDDPQDGMIIQSSDEQREEEERKREARRRQLEMQAQMEKELADVPEWKREIMMKKGGAPTNWGDEREDINRDENNEENQNYE</sequence>
<keyword evidence="2 6" id="KW-0067">ATP-binding</keyword>
<feature type="binding site" evidence="6">
    <location>
        <begin position="527"/>
        <end position="534"/>
    </location>
    <ligand>
        <name>ATP</name>
        <dbReference type="ChEBI" id="CHEBI:30616"/>
    </ligand>
</feature>
<protein>
    <submittedName>
        <fullName evidence="8">Myosin-XVI</fullName>
    </submittedName>
</protein>
<evidence type="ECO:0000256" key="6">
    <source>
        <dbReference type="PROSITE-ProRule" id="PRU00782"/>
    </source>
</evidence>
<dbReference type="Gene3D" id="3.40.850.10">
    <property type="entry name" value="Kinesin motor domain"/>
    <property type="match status" value="1"/>
</dbReference>
<evidence type="ECO:0000256" key="1">
    <source>
        <dbReference type="ARBA" id="ARBA00022741"/>
    </source>
</evidence>
<proteinExistence type="inferred from homology"/>
<reference evidence="8" key="1">
    <citation type="journal article" date="2012" name="Nature">
        <title>The oyster genome reveals stress adaptation and complexity of shell formation.</title>
        <authorList>
            <person name="Zhang G."/>
            <person name="Fang X."/>
            <person name="Guo X."/>
            <person name="Li L."/>
            <person name="Luo R."/>
            <person name="Xu F."/>
            <person name="Yang P."/>
            <person name="Zhang L."/>
            <person name="Wang X."/>
            <person name="Qi H."/>
            <person name="Xiong Z."/>
            <person name="Que H."/>
            <person name="Xie Y."/>
            <person name="Holland P.W."/>
            <person name="Paps J."/>
            <person name="Zhu Y."/>
            <person name="Wu F."/>
            <person name="Chen Y."/>
            <person name="Wang J."/>
            <person name="Peng C."/>
            <person name="Meng J."/>
            <person name="Yang L."/>
            <person name="Liu J."/>
            <person name="Wen B."/>
            <person name="Zhang N."/>
            <person name="Huang Z."/>
            <person name="Zhu Q."/>
            <person name="Feng Y."/>
            <person name="Mount A."/>
            <person name="Hedgecock D."/>
            <person name="Xu Z."/>
            <person name="Liu Y."/>
            <person name="Domazet-Loso T."/>
            <person name="Du Y."/>
            <person name="Sun X."/>
            <person name="Zhang S."/>
            <person name="Liu B."/>
            <person name="Cheng P."/>
            <person name="Jiang X."/>
            <person name="Li J."/>
            <person name="Fan D."/>
            <person name="Wang W."/>
            <person name="Fu W."/>
            <person name="Wang T."/>
            <person name="Wang B."/>
            <person name="Zhang J."/>
            <person name="Peng Z."/>
            <person name="Li Y."/>
            <person name="Li N."/>
            <person name="Wang J."/>
            <person name="Chen M."/>
            <person name="He Y."/>
            <person name="Tan F."/>
            <person name="Song X."/>
            <person name="Zheng Q."/>
            <person name="Huang R."/>
            <person name="Yang H."/>
            <person name="Du X."/>
            <person name="Chen L."/>
            <person name="Yang M."/>
            <person name="Gaffney P.M."/>
            <person name="Wang S."/>
            <person name="Luo L."/>
            <person name="She Z."/>
            <person name="Ming Y."/>
            <person name="Huang W."/>
            <person name="Zhang S."/>
            <person name="Huang B."/>
            <person name="Zhang Y."/>
            <person name="Qu T."/>
            <person name="Ni P."/>
            <person name="Miao G."/>
            <person name="Wang J."/>
            <person name="Wang Q."/>
            <person name="Steinberg C.E."/>
            <person name="Wang H."/>
            <person name="Li N."/>
            <person name="Qian L."/>
            <person name="Zhang G."/>
            <person name="Li Y."/>
            <person name="Yang H."/>
            <person name="Liu X."/>
            <person name="Wang J."/>
            <person name="Yin Y."/>
            <person name="Wang J."/>
        </authorList>
    </citation>
    <scope>NUCLEOTIDE SEQUENCE [LARGE SCALE GENOMIC DNA]</scope>
    <source>
        <strain evidence="8">05x7-T-G4-1.051#20</strain>
    </source>
</reference>
<dbReference type="InterPro" id="IPR036770">
    <property type="entry name" value="Ankyrin_rpt-contain_sf"/>
</dbReference>
<dbReference type="PROSITE" id="PS50088">
    <property type="entry name" value="ANK_REPEAT"/>
    <property type="match status" value="4"/>
</dbReference>
<feature type="compositionally biased region" description="Low complexity" evidence="7">
    <location>
        <begin position="1555"/>
        <end position="1567"/>
    </location>
</feature>
<dbReference type="Gene3D" id="1.20.120.720">
    <property type="entry name" value="Myosin VI head, motor domain, U50 subdomain"/>
    <property type="match status" value="1"/>
</dbReference>
<gene>
    <name evidence="8" type="ORF">CGI_10009534</name>
</gene>
<evidence type="ECO:0000256" key="3">
    <source>
        <dbReference type="ARBA" id="ARBA00023123"/>
    </source>
</evidence>
<keyword evidence="4 6" id="KW-0505">Motor protein</keyword>
<dbReference type="InParanoid" id="K1QZX8"/>
<evidence type="ECO:0000256" key="4">
    <source>
        <dbReference type="ARBA" id="ARBA00023175"/>
    </source>
</evidence>
<dbReference type="Pfam" id="PF12796">
    <property type="entry name" value="Ank_2"/>
    <property type="match status" value="2"/>
</dbReference>
<feature type="compositionally biased region" description="Basic and acidic residues" evidence="7">
    <location>
        <begin position="2135"/>
        <end position="2147"/>
    </location>
</feature>
<dbReference type="PROSITE" id="PS50297">
    <property type="entry name" value="ANK_REP_REGION"/>
    <property type="match status" value="3"/>
</dbReference>
<dbReference type="Pfam" id="PF00063">
    <property type="entry name" value="Myosin_head"/>
    <property type="match status" value="1"/>
</dbReference>
<feature type="compositionally biased region" description="Polar residues" evidence="7">
    <location>
        <begin position="2167"/>
        <end position="2181"/>
    </location>
</feature>
<dbReference type="GO" id="GO:0005524">
    <property type="term" value="F:ATP binding"/>
    <property type="evidence" value="ECO:0007669"/>
    <property type="project" value="UniProtKB-UniRule"/>
</dbReference>
<dbReference type="Gene3D" id="1.25.40.20">
    <property type="entry name" value="Ankyrin repeat-containing domain"/>
    <property type="match status" value="2"/>
</dbReference>
<feature type="compositionally biased region" description="Low complexity" evidence="7">
    <location>
        <begin position="1392"/>
        <end position="1401"/>
    </location>
</feature>
<feature type="region of interest" description="Disordered" evidence="7">
    <location>
        <begin position="1308"/>
        <end position="1491"/>
    </location>
</feature>
<feature type="compositionally biased region" description="Basic and acidic residues" evidence="7">
    <location>
        <begin position="1725"/>
        <end position="1738"/>
    </location>
</feature>
<evidence type="ECO:0000256" key="5">
    <source>
        <dbReference type="PROSITE-ProRule" id="PRU00023"/>
    </source>
</evidence>
<feature type="compositionally biased region" description="Basic and acidic residues" evidence="7">
    <location>
        <begin position="2078"/>
        <end position="2087"/>
    </location>
</feature>
<feature type="repeat" description="ANK" evidence="5">
    <location>
        <begin position="260"/>
        <end position="292"/>
    </location>
</feature>
<dbReference type="PANTHER" id="PTHR47335">
    <property type="entry name" value="UNCONVENTIONAL MYOSIN-XVI"/>
    <property type="match status" value="1"/>
</dbReference>
<keyword evidence="3 6" id="KW-0518">Myosin</keyword>
<dbReference type="PRINTS" id="PR00193">
    <property type="entry name" value="MYOSINHEAVY"/>
</dbReference>
<feature type="region of interest" description="Actin-binding" evidence="6">
    <location>
        <begin position="1026"/>
        <end position="1048"/>
    </location>
</feature>
<dbReference type="InterPro" id="IPR001609">
    <property type="entry name" value="Myosin_head_motor_dom-like"/>
</dbReference>
<accession>K1QZX8</accession>
<evidence type="ECO:0000256" key="2">
    <source>
        <dbReference type="ARBA" id="ARBA00022840"/>
    </source>
</evidence>
<dbReference type="InterPro" id="IPR036961">
    <property type="entry name" value="Kinesin_motor_dom_sf"/>
</dbReference>
<dbReference type="Gene3D" id="1.20.58.530">
    <property type="match status" value="1"/>
</dbReference>
<dbReference type="SMART" id="SM00242">
    <property type="entry name" value="MYSc"/>
    <property type="match status" value="1"/>
</dbReference>
<dbReference type="PANTHER" id="PTHR47335:SF1">
    <property type="entry name" value="UNCONVENTIONAL MYOSIN-XVI"/>
    <property type="match status" value="1"/>
</dbReference>
<dbReference type="PROSITE" id="PS51456">
    <property type="entry name" value="MYOSIN_MOTOR"/>
    <property type="match status" value="1"/>
</dbReference>
<feature type="compositionally biased region" description="Pro residues" evidence="7">
    <location>
        <begin position="1402"/>
        <end position="1411"/>
    </location>
</feature>
<feature type="compositionally biased region" description="Polar residues" evidence="7">
    <location>
        <begin position="2026"/>
        <end position="2057"/>
    </location>
</feature>
<dbReference type="Gene3D" id="1.10.10.820">
    <property type="match status" value="1"/>
</dbReference>
<dbReference type="InterPro" id="IPR052838">
    <property type="entry name" value="Myosin-XVI"/>
</dbReference>
<feature type="region of interest" description="Disordered" evidence="7">
    <location>
        <begin position="967"/>
        <end position="987"/>
    </location>
</feature>
<dbReference type="InterPro" id="IPR002110">
    <property type="entry name" value="Ankyrin_rpt"/>
</dbReference>
<feature type="compositionally biased region" description="Basic and acidic residues" evidence="7">
    <location>
        <begin position="1911"/>
        <end position="1922"/>
    </location>
</feature>
<keyword evidence="6" id="KW-0009">Actin-binding</keyword>
<keyword evidence="1 6" id="KW-0547">Nucleotide-binding</keyword>
<feature type="compositionally biased region" description="Acidic residues" evidence="7">
    <location>
        <begin position="1779"/>
        <end position="1796"/>
    </location>
</feature>
<dbReference type="SUPFAM" id="SSF52540">
    <property type="entry name" value="P-loop containing nucleoside triphosphate hydrolases"/>
    <property type="match status" value="1"/>
</dbReference>
<feature type="compositionally biased region" description="Pro residues" evidence="7">
    <location>
        <begin position="1568"/>
        <end position="1578"/>
    </location>
</feature>
<dbReference type="GO" id="GO:0003779">
    <property type="term" value="F:actin binding"/>
    <property type="evidence" value="ECO:0007669"/>
    <property type="project" value="UniProtKB-KW"/>
</dbReference>
<dbReference type="EMBL" id="JH816771">
    <property type="protein sequence ID" value="EKC27001.1"/>
    <property type="molecule type" value="Genomic_DNA"/>
</dbReference>
<dbReference type="InterPro" id="IPR027417">
    <property type="entry name" value="P-loop_NTPase"/>
</dbReference>
<feature type="compositionally biased region" description="Basic and acidic residues" evidence="7">
    <location>
        <begin position="2213"/>
        <end position="2247"/>
    </location>
</feature>
<evidence type="ECO:0000256" key="7">
    <source>
        <dbReference type="SAM" id="MobiDB-lite"/>
    </source>
</evidence>